<dbReference type="InterPro" id="IPR008972">
    <property type="entry name" value="Cupredoxin"/>
</dbReference>
<dbReference type="PANTHER" id="PTHR34883:SF4">
    <property type="entry name" value="CUPREDOXIN"/>
    <property type="match status" value="1"/>
</dbReference>
<dbReference type="OMA" id="GVTWNMT"/>
<evidence type="ECO:0000256" key="2">
    <source>
        <dbReference type="SAM" id="SignalP"/>
    </source>
</evidence>
<reference evidence="3 4" key="1">
    <citation type="submission" date="2017-07" db="EMBL/GenBank/DDBJ databases">
        <title>Genome sequence of the Sordaria macrospora wild type strain R19027.</title>
        <authorList>
            <person name="Nowrousian M."/>
            <person name="Teichert I."/>
            <person name="Kueck U."/>
        </authorList>
    </citation>
    <scope>NUCLEOTIDE SEQUENCE [LARGE SCALE GENOMIC DNA]</scope>
    <source>
        <strain evidence="3 4">R19027</strain>
        <tissue evidence="3">Mycelium</tissue>
    </source>
</reference>
<evidence type="ECO:0000313" key="3">
    <source>
        <dbReference type="EMBL" id="KAA8628444.1"/>
    </source>
</evidence>
<proteinExistence type="predicted"/>
<dbReference type="Proteomes" id="UP000433876">
    <property type="component" value="Unassembled WGS sequence"/>
</dbReference>
<evidence type="ECO:0000256" key="1">
    <source>
        <dbReference type="SAM" id="MobiDB-lite"/>
    </source>
</evidence>
<gene>
    <name evidence="3" type="ORF">SMACR_02406</name>
</gene>
<dbReference type="PANTHER" id="PTHR34883">
    <property type="entry name" value="SERINE-RICH PROTEIN, PUTATIVE-RELATED-RELATED"/>
    <property type="match status" value="1"/>
</dbReference>
<protein>
    <submittedName>
        <fullName evidence="3">Uncharacterized protein</fullName>
    </submittedName>
</protein>
<name>A0A8S8ZD04_SORMA</name>
<dbReference type="CDD" id="cd00920">
    <property type="entry name" value="Cupredoxin"/>
    <property type="match status" value="1"/>
</dbReference>
<dbReference type="AlphaFoldDB" id="A0A8S8ZD04"/>
<comment type="caution">
    <text evidence="3">The sequence shown here is derived from an EMBL/GenBank/DDBJ whole genome shotgun (WGS) entry which is preliminary data.</text>
</comment>
<feature type="region of interest" description="Disordered" evidence="1">
    <location>
        <begin position="124"/>
        <end position="150"/>
    </location>
</feature>
<accession>A0A8S8ZD04</accession>
<feature type="signal peptide" evidence="2">
    <location>
        <begin position="1"/>
        <end position="19"/>
    </location>
</feature>
<sequence>MKVTTAVLAALSLAPVALGKVAHNVYPDVRRGDIALEVRDKGNDNKNADANDNNKKNSHKATEKEIADLAKLIGLTAGLNAQLNLLWVNLGGGSVTTIINSAKTVTVTATQAVTVVNGAAGGEATAPPAADVPPAAPATPTEPAGVAAPVGGAASTHTVTVGGPQGLAFSPAQTQAAVGDTVIFTFLSQNHTVTQSAFDTPCVALPGGMDSGFQANVNNTVNPPPQVAMQVMVDTPLWFYCKQGNHCGKGMVFSINPTPEKTHAQFQAQAIAQNGTGTDSGITGGTASAAPPAAPSATVGGGGATAVAGGAAQATGNIVTGVGQVNADGSCVCAVACAAGSFPNIAAQGVNAFGGVGGSIPRAMALGAPAPA</sequence>
<feature type="compositionally biased region" description="Low complexity" evidence="1">
    <location>
        <begin position="138"/>
        <end position="150"/>
    </location>
</feature>
<dbReference type="VEuPathDB" id="FungiDB:SMAC_02406"/>
<dbReference type="Gene3D" id="2.60.40.420">
    <property type="entry name" value="Cupredoxins - blue copper proteins"/>
    <property type="match status" value="1"/>
</dbReference>
<feature type="region of interest" description="Disordered" evidence="1">
    <location>
        <begin position="40"/>
        <end position="60"/>
    </location>
</feature>
<evidence type="ECO:0000313" key="4">
    <source>
        <dbReference type="Proteomes" id="UP000433876"/>
    </source>
</evidence>
<dbReference type="SUPFAM" id="SSF49503">
    <property type="entry name" value="Cupredoxins"/>
    <property type="match status" value="1"/>
</dbReference>
<feature type="chain" id="PRO_5035922779" evidence="2">
    <location>
        <begin position="20"/>
        <end position="372"/>
    </location>
</feature>
<organism evidence="3 4">
    <name type="scientific">Sordaria macrospora</name>
    <dbReference type="NCBI Taxonomy" id="5147"/>
    <lineage>
        <taxon>Eukaryota</taxon>
        <taxon>Fungi</taxon>
        <taxon>Dikarya</taxon>
        <taxon>Ascomycota</taxon>
        <taxon>Pezizomycotina</taxon>
        <taxon>Sordariomycetes</taxon>
        <taxon>Sordariomycetidae</taxon>
        <taxon>Sordariales</taxon>
        <taxon>Sordariaceae</taxon>
        <taxon>Sordaria</taxon>
    </lineage>
</organism>
<feature type="region of interest" description="Disordered" evidence="1">
    <location>
        <begin position="275"/>
        <end position="302"/>
    </location>
</feature>
<feature type="compositionally biased region" description="Low complexity" evidence="1">
    <location>
        <begin position="275"/>
        <end position="298"/>
    </location>
</feature>
<dbReference type="EMBL" id="NMPR01000183">
    <property type="protein sequence ID" value="KAA8628444.1"/>
    <property type="molecule type" value="Genomic_DNA"/>
</dbReference>
<dbReference type="InterPro" id="IPR052953">
    <property type="entry name" value="Ser-rich/MCO-related"/>
</dbReference>
<keyword evidence="2" id="KW-0732">Signal</keyword>